<dbReference type="Gene3D" id="1.20.1220.20">
    <property type="entry name" value="Uncharcterised protein PF01724"/>
    <property type="match status" value="1"/>
</dbReference>
<evidence type="ECO:0000313" key="1">
    <source>
        <dbReference type="EMBL" id="VXD25584.1"/>
    </source>
</evidence>
<dbReference type="Proteomes" id="UP000182190">
    <property type="component" value="Unassembled WGS sequence"/>
</dbReference>
<reference evidence="1" key="1">
    <citation type="submission" date="2019-10" db="EMBL/GenBank/DDBJ databases">
        <authorList>
            <consortium name="Genoscope - CEA"/>
            <person name="William W."/>
        </authorList>
    </citation>
    <scope>NUCLEOTIDE SEQUENCE [LARGE SCALE GENOMIC DNA]</scope>
    <source>
        <strain evidence="1">BBR_PRJEB10994</strain>
    </source>
</reference>
<protein>
    <recommendedName>
        <fullName evidence="3">DUF29 domain-containing protein</fullName>
    </recommendedName>
</protein>
<proteinExistence type="predicted"/>
<name>A0A7Z9BZB2_9CYAN</name>
<comment type="caution">
    <text evidence="1">The sequence shown here is derived from an EMBL/GenBank/DDBJ whole genome shotgun (WGS) entry which is preliminary data.</text>
</comment>
<keyword evidence="2" id="KW-1185">Reference proteome</keyword>
<evidence type="ECO:0008006" key="3">
    <source>
        <dbReference type="Google" id="ProtNLM"/>
    </source>
</evidence>
<accession>A0A7Z9BZB2</accession>
<dbReference type="Pfam" id="PF01724">
    <property type="entry name" value="DUF29"/>
    <property type="match status" value="1"/>
</dbReference>
<dbReference type="AlphaFoldDB" id="A0A7Z9BZB2"/>
<dbReference type="PANTHER" id="PTHR34235:SF3">
    <property type="entry name" value="SLR1203 PROTEIN"/>
    <property type="match status" value="1"/>
</dbReference>
<organism evidence="1 2">
    <name type="scientific">Planktothrix paucivesiculata PCC 9631</name>
    <dbReference type="NCBI Taxonomy" id="671071"/>
    <lineage>
        <taxon>Bacteria</taxon>
        <taxon>Bacillati</taxon>
        <taxon>Cyanobacteriota</taxon>
        <taxon>Cyanophyceae</taxon>
        <taxon>Oscillatoriophycideae</taxon>
        <taxon>Oscillatoriales</taxon>
        <taxon>Microcoleaceae</taxon>
        <taxon>Planktothrix</taxon>
    </lineage>
</organism>
<evidence type="ECO:0000313" key="2">
    <source>
        <dbReference type="Proteomes" id="UP000182190"/>
    </source>
</evidence>
<dbReference type="PANTHER" id="PTHR34235">
    <property type="entry name" value="SLR1203 PROTEIN-RELATED"/>
    <property type="match status" value="1"/>
</dbReference>
<dbReference type="RefSeq" id="WP_083622699.1">
    <property type="nucleotide sequence ID" value="NZ_LR735022.1"/>
</dbReference>
<dbReference type="OrthoDB" id="5769308at2"/>
<gene>
    <name evidence="1" type="ORF">PL9631_960013</name>
</gene>
<dbReference type="EMBL" id="CZCS02000241">
    <property type="protein sequence ID" value="VXD25584.1"/>
    <property type="molecule type" value="Genomic_DNA"/>
</dbReference>
<sequence>MNNIESSSLYEQDYYLWLEDTYQKLEKKDIDGIDLIHLMEEILALGNEQKRKISSYLRQLLIHLLLYQYWESEREHCGKGWQTEIDNFRFELELLLKSKTLYNYFLQEIEEIYPKARKQVIKKTDLPAAIFPEHCHFKADQLLDSDFSP</sequence>
<dbReference type="InterPro" id="IPR002636">
    <property type="entry name" value="DUF29"/>
</dbReference>